<sequence length="399" mass="40913">MREALPRTGCGLPVPMATGDLLVVRASTIRAFGLAVAFTAALAACHGGDTKKEEAAPASQTVTVATATRTDLPRVISASGSVSAWEEVPVGAETGGLVATAVLVDEGSYVRQGQPLVQLNTALLAAQLRQQQAALQTAEANAARDDAALARSQELKERGFLSQASLDTALANQRSSQAGVAQARAGLSQAQTQLSQATIRAPVSGLIISRNVTRGQIVAAGTELFRMVRDGRLELDAQVPETDLPLLRSGMTAEIVSDQAVTTTGSVRIVTPEVDPETRLGVARIALAAGNGLRPGMFARATIDAGTQPGVSVPTASVLYRENRAGVFVLQADSTVRFTPVTVAGRTDQRTSVGNIEPGARVVVSGAGFLSEGDRVTVQAAAPGASAPAPGAATAPARK</sequence>
<accession>A0A7W9CG16</accession>
<dbReference type="InterPro" id="IPR058647">
    <property type="entry name" value="BSH_CzcB-like"/>
</dbReference>
<evidence type="ECO:0000256" key="1">
    <source>
        <dbReference type="ARBA" id="ARBA00009477"/>
    </source>
</evidence>
<dbReference type="Proteomes" id="UP000545037">
    <property type="component" value="Unassembled WGS sequence"/>
</dbReference>
<dbReference type="InterPro" id="IPR058792">
    <property type="entry name" value="Beta-barrel_RND_2"/>
</dbReference>
<comment type="similarity">
    <text evidence="1">Belongs to the membrane fusion protein (MFP) (TC 8.A.1) family.</text>
</comment>
<comment type="caution">
    <text evidence="4">The sequence shown here is derived from an EMBL/GenBank/DDBJ whole genome shotgun (WGS) entry which is preliminary data.</text>
</comment>
<dbReference type="InterPro" id="IPR006143">
    <property type="entry name" value="RND_pump_MFP"/>
</dbReference>
<dbReference type="Pfam" id="PF25954">
    <property type="entry name" value="Beta-barrel_RND_2"/>
    <property type="match status" value="1"/>
</dbReference>
<dbReference type="Gene3D" id="2.40.30.170">
    <property type="match status" value="1"/>
</dbReference>
<dbReference type="NCBIfam" id="TIGR01730">
    <property type="entry name" value="RND_mfp"/>
    <property type="match status" value="1"/>
</dbReference>
<proteinExistence type="inferred from homology"/>
<evidence type="ECO:0000313" key="4">
    <source>
        <dbReference type="EMBL" id="MBB5744889.1"/>
    </source>
</evidence>
<dbReference type="Gene3D" id="1.10.287.470">
    <property type="entry name" value="Helix hairpin bin"/>
    <property type="match status" value="1"/>
</dbReference>
<keyword evidence="5" id="KW-1185">Reference proteome</keyword>
<dbReference type="Gene3D" id="2.40.420.20">
    <property type="match status" value="1"/>
</dbReference>
<evidence type="ECO:0000313" key="5">
    <source>
        <dbReference type="Proteomes" id="UP000545037"/>
    </source>
</evidence>
<dbReference type="GO" id="GO:0015562">
    <property type="term" value="F:efflux transmembrane transporter activity"/>
    <property type="evidence" value="ECO:0007669"/>
    <property type="project" value="TreeGrafter"/>
</dbReference>
<dbReference type="Pfam" id="PF25973">
    <property type="entry name" value="BSH_CzcB"/>
    <property type="match status" value="1"/>
</dbReference>
<dbReference type="AlphaFoldDB" id="A0A7W9CG16"/>
<protein>
    <submittedName>
        <fullName evidence="4">RND family efflux transporter MFP subunit</fullName>
    </submittedName>
</protein>
<evidence type="ECO:0000259" key="3">
    <source>
        <dbReference type="Pfam" id="PF25973"/>
    </source>
</evidence>
<organism evidence="4 5">
    <name type="scientific">Brevundimonas variabilis</name>
    <dbReference type="NCBI Taxonomy" id="74312"/>
    <lineage>
        <taxon>Bacteria</taxon>
        <taxon>Pseudomonadati</taxon>
        <taxon>Pseudomonadota</taxon>
        <taxon>Alphaproteobacteria</taxon>
        <taxon>Caulobacterales</taxon>
        <taxon>Caulobacteraceae</taxon>
        <taxon>Brevundimonas</taxon>
    </lineage>
</organism>
<dbReference type="Gene3D" id="2.40.50.100">
    <property type="match status" value="1"/>
</dbReference>
<feature type="domain" description="CusB-like beta-barrel" evidence="2">
    <location>
        <begin position="235"/>
        <end position="305"/>
    </location>
</feature>
<dbReference type="PANTHER" id="PTHR30469:SF15">
    <property type="entry name" value="HLYD FAMILY OF SECRETION PROTEINS"/>
    <property type="match status" value="1"/>
</dbReference>
<dbReference type="PANTHER" id="PTHR30469">
    <property type="entry name" value="MULTIDRUG RESISTANCE PROTEIN MDTA"/>
    <property type="match status" value="1"/>
</dbReference>
<gene>
    <name evidence="4" type="ORF">GGR13_000461</name>
</gene>
<evidence type="ECO:0000259" key="2">
    <source>
        <dbReference type="Pfam" id="PF25954"/>
    </source>
</evidence>
<dbReference type="SUPFAM" id="SSF111369">
    <property type="entry name" value="HlyD-like secretion proteins"/>
    <property type="match status" value="1"/>
</dbReference>
<dbReference type="EMBL" id="JACHOR010000001">
    <property type="protein sequence ID" value="MBB5744889.1"/>
    <property type="molecule type" value="Genomic_DNA"/>
</dbReference>
<reference evidence="4 5" key="1">
    <citation type="submission" date="2020-08" db="EMBL/GenBank/DDBJ databases">
        <title>Genomic Encyclopedia of Type Strains, Phase IV (KMG-IV): sequencing the most valuable type-strain genomes for metagenomic binning, comparative biology and taxonomic classification.</title>
        <authorList>
            <person name="Goeker M."/>
        </authorList>
    </citation>
    <scope>NUCLEOTIDE SEQUENCE [LARGE SCALE GENOMIC DNA]</scope>
    <source>
        <strain evidence="4 5">DSM 4737</strain>
    </source>
</reference>
<feature type="domain" description="CzcB-like barrel-sandwich hybrid" evidence="3">
    <location>
        <begin position="92"/>
        <end position="227"/>
    </location>
</feature>
<name>A0A7W9CG16_9CAUL</name>
<dbReference type="GO" id="GO:1990281">
    <property type="term" value="C:efflux pump complex"/>
    <property type="evidence" value="ECO:0007669"/>
    <property type="project" value="TreeGrafter"/>
</dbReference>